<dbReference type="GO" id="GO:0005829">
    <property type="term" value="C:cytosol"/>
    <property type="evidence" value="ECO:0007669"/>
    <property type="project" value="TreeGrafter"/>
</dbReference>
<accession>A0A133UEC7</accession>
<dbReference type="GO" id="GO:0043200">
    <property type="term" value="P:response to amino acid"/>
    <property type="evidence" value="ECO:0007669"/>
    <property type="project" value="TreeGrafter"/>
</dbReference>
<dbReference type="Pfam" id="PF13412">
    <property type="entry name" value="HTH_24"/>
    <property type="match status" value="1"/>
</dbReference>
<dbReference type="Gene3D" id="1.10.10.10">
    <property type="entry name" value="Winged helix-like DNA-binding domain superfamily/Winged helix DNA-binding domain"/>
    <property type="match status" value="1"/>
</dbReference>
<feature type="domain" description="HTH asnC-type" evidence="4">
    <location>
        <begin position="5"/>
        <end position="72"/>
    </location>
</feature>
<keyword evidence="1" id="KW-0805">Transcription regulation</keyword>
<dbReference type="SMART" id="SM00344">
    <property type="entry name" value="HTH_ASNC"/>
    <property type="match status" value="1"/>
</dbReference>
<sequence length="247" mass="27649">MSSNLDKIDKRILYRMAQDARNITASEIAEEMKVSPGTIRNRIKELERKGVIKGYHANIDYELVEKRLTNLFKSSSSVHNRELLADKALQVPGVINVRQIMTGEMDLHIKAVVEGTEDITRISKELTDLGIEIEDEDLIQGESFGPYHQFGPKDEKEKPFISFRKISDNVETADLTVDETAPAAGKSLKQINAQGLLDKDSLIATIEREDEAITPRGDTNIQPGDIVTILSTKGIKKETLQAFKEQD</sequence>
<dbReference type="PROSITE" id="PS51202">
    <property type="entry name" value="RCK_C"/>
    <property type="match status" value="1"/>
</dbReference>
<organism evidence="6 7">
    <name type="scientific">candidate division MSBL1 archaeon SCGC-AAA259E22</name>
    <dbReference type="NCBI Taxonomy" id="1698265"/>
    <lineage>
        <taxon>Archaea</taxon>
        <taxon>Methanobacteriati</taxon>
        <taxon>Methanobacteriota</taxon>
        <taxon>candidate division MSBL1</taxon>
    </lineage>
</organism>
<name>A0A133UEC7_9EURY</name>
<evidence type="ECO:0000256" key="3">
    <source>
        <dbReference type="ARBA" id="ARBA00023163"/>
    </source>
</evidence>
<dbReference type="SUPFAM" id="SSF46785">
    <property type="entry name" value="Winged helix' DNA-binding domain"/>
    <property type="match status" value="1"/>
</dbReference>
<dbReference type="InterPro" id="IPR011991">
    <property type="entry name" value="ArsR-like_HTH"/>
</dbReference>
<dbReference type="Gene3D" id="3.30.70.920">
    <property type="match status" value="1"/>
</dbReference>
<keyword evidence="7" id="KW-1185">Reference proteome</keyword>
<dbReference type="PANTHER" id="PTHR30154:SF34">
    <property type="entry name" value="TRANSCRIPTIONAL REGULATOR AZLB"/>
    <property type="match status" value="1"/>
</dbReference>
<dbReference type="CDD" id="cd00090">
    <property type="entry name" value="HTH_ARSR"/>
    <property type="match status" value="1"/>
</dbReference>
<evidence type="ECO:0000313" key="7">
    <source>
        <dbReference type="Proteomes" id="UP000070657"/>
    </source>
</evidence>
<evidence type="ECO:0000259" key="4">
    <source>
        <dbReference type="PROSITE" id="PS50956"/>
    </source>
</evidence>
<reference evidence="6 7" key="1">
    <citation type="journal article" date="2016" name="Sci. Rep.">
        <title>Metabolic traits of an uncultured archaeal lineage -MSBL1- from brine pools of the Red Sea.</title>
        <authorList>
            <person name="Mwirichia R."/>
            <person name="Alam I."/>
            <person name="Rashid M."/>
            <person name="Vinu M."/>
            <person name="Ba-Alawi W."/>
            <person name="Anthony Kamau A."/>
            <person name="Kamanda Ngugi D."/>
            <person name="Goker M."/>
            <person name="Klenk H.P."/>
            <person name="Bajic V."/>
            <person name="Stingl U."/>
        </authorList>
    </citation>
    <scope>NUCLEOTIDE SEQUENCE [LARGE SCALE GENOMIC DNA]</scope>
    <source>
        <strain evidence="6">SCGC-AAA259E22</strain>
    </source>
</reference>
<keyword evidence="3" id="KW-0804">Transcription</keyword>
<dbReference type="EMBL" id="LHXP01000059">
    <property type="protein sequence ID" value="KXA92551.1"/>
    <property type="molecule type" value="Genomic_DNA"/>
</dbReference>
<feature type="domain" description="RCK C-terminal" evidence="5">
    <location>
        <begin position="158"/>
        <end position="246"/>
    </location>
</feature>
<dbReference type="PANTHER" id="PTHR30154">
    <property type="entry name" value="LEUCINE-RESPONSIVE REGULATORY PROTEIN"/>
    <property type="match status" value="1"/>
</dbReference>
<dbReference type="InterPro" id="IPR000485">
    <property type="entry name" value="AsnC-type_HTH_dom"/>
</dbReference>
<evidence type="ECO:0000313" key="6">
    <source>
        <dbReference type="EMBL" id="KXA92551.1"/>
    </source>
</evidence>
<gene>
    <name evidence="6" type="ORF">AKJ66_03945</name>
</gene>
<dbReference type="InterPro" id="IPR019888">
    <property type="entry name" value="Tscrpt_reg_AsnC-like"/>
</dbReference>
<dbReference type="SUPFAM" id="SSF116726">
    <property type="entry name" value="TrkA C-terminal domain-like"/>
    <property type="match status" value="1"/>
</dbReference>
<proteinExistence type="predicted"/>
<evidence type="ECO:0000256" key="1">
    <source>
        <dbReference type="ARBA" id="ARBA00023015"/>
    </source>
</evidence>
<dbReference type="AlphaFoldDB" id="A0A133UEC7"/>
<dbReference type="Pfam" id="PF02080">
    <property type="entry name" value="TrkA_C"/>
    <property type="match status" value="1"/>
</dbReference>
<evidence type="ECO:0000259" key="5">
    <source>
        <dbReference type="PROSITE" id="PS51202"/>
    </source>
</evidence>
<dbReference type="InterPro" id="IPR036390">
    <property type="entry name" value="WH_DNA-bd_sf"/>
</dbReference>
<dbReference type="PROSITE" id="PS50956">
    <property type="entry name" value="HTH_ASNC_2"/>
    <property type="match status" value="1"/>
</dbReference>
<dbReference type="GO" id="GO:0006813">
    <property type="term" value="P:potassium ion transport"/>
    <property type="evidence" value="ECO:0007669"/>
    <property type="project" value="InterPro"/>
</dbReference>
<dbReference type="PATRIC" id="fig|1698265.3.peg.870"/>
<comment type="caution">
    <text evidence="6">The sequence shown here is derived from an EMBL/GenBank/DDBJ whole genome shotgun (WGS) entry which is preliminary data.</text>
</comment>
<keyword evidence="2" id="KW-0238">DNA-binding</keyword>
<dbReference type="GO" id="GO:0008324">
    <property type="term" value="F:monoatomic cation transmembrane transporter activity"/>
    <property type="evidence" value="ECO:0007669"/>
    <property type="project" value="InterPro"/>
</dbReference>
<dbReference type="GO" id="GO:0043565">
    <property type="term" value="F:sequence-specific DNA binding"/>
    <property type="evidence" value="ECO:0007669"/>
    <property type="project" value="InterPro"/>
</dbReference>
<dbReference type="Gene3D" id="3.30.70.1450">
    <property type="entry name" value="Regulator of K+ conductance, C-terminal domain"/>
    <property type="match status" value="1"/>
</dbReference>
<protein>
    <submittedName>
        <fullName evidence="6">AsnC family transcriptional regulator</fullName>
    </submittedName>
</protein>
<dbReference type="Proteomes" id="UP000070657">
    <property type="component" value="Unassembled WGS sequence"/>
</dbReference>
<dbReference type="InterPro" id="IPR036721">
    <property type="entry name" value="RCK_C_sf"/>
</dbReference>
<dbReference type="InterPro" id="IPR006037">
    <property type="entry name" value="RCK_C"/>
</dbReference>
<dbReference type="InterPro" id="IPR036388">
    <property type="entry name" value="WH-like_DNA-bd_sf"/>
</dbReference>
<evidence type="ECO:0000256" key="2">
    <source>
        <dbReference type="ARBA" id="ARBA00023125"/>
    </source>
</evidence>
<dbReference type="PRINTS" id="PR00033">
    <property type="entry name" value="HTHASNC"/>
</dbReference>